<dbReference type="EMBL" id="CP003360">
    <property type="protein sequence ID" value="AFM27398.1"/>
    <property type="molecule type" value="Genomic_DNA"/>
</dbReference>
<keyword evidence="1" id="KW-0472">Membrane</keyword>
<dbReference type="PATRIC" id="fig|706587.4.peg.5412"/>
<dbReference type="OrthoDB" id="1799606at2"/>
<keyword evidence="1" id="KW-0812">Transmembrane</keyword>
<sequence length="57" mass="6385">MSQTKDSQMSTTSPTQQSGLEEEWFDLLPVEKKLITYSLALGVALLIVFIFAFGVFK</sequence>
<evidence type="ECO:0000313" key="2">
    <source>
        <dbReference type="EMBL" id="AFM27398.1"/>
    </source>
</evidence>
<reference evidence="3" key="1">
    <citation type="submission" date="2012-06" db="EMBL/GenBank/DDBJ databases">
        <title>Complete sequence of chromosome of Desulfomonile tiedjei DSM 6799.</title>
        <authorList>
            <person name="Lucas S."/>
            <person name="Copeland A."/>
            <person name="Lapidus A."/>
            <person name="Glavina del Rio T."/>
            <person name="Dalin E."/>
            <person name="Tice H."/>
            <person name="Bruce D."/>
            <person name="Goodwin L."/>
            <person name="Pitluck S."/>
            <person name="Peters L."/>
            <person name="Ovchinnikova G."/>
            <person name="Zeytun A."/>
            <person name="Lu M."/>
            <person name="Kyrpides N."/>
            <person name="Mavromatis K."/>
            <person name="Ivanova N."/>
            <person name="Brettin T."/>
            <person name="Detter J.C."/>
            <person name="Han C."/>
            <person name="Larimer F."/>
            <person name="Land M."/>
            <person name="Hauser L."/>
            <person name="Markowitz V."/>
            <person name="Cheng J.-F."/>
            <person name="Hugenholtz P."/>
            <person name="Woyke T."/>
            <person name="Wu D."/>
            <person name="Spring S."/>
            <person name="Schroeder M."/>
            <person name="Brambilla E."/>
            <person name="Klenk H.-P."/>
            <person name="Eisen J.A."/>
        </authorList>
    </citation>
    <scope>NUCLEOTIDE SEQUENCE [LARGE SCALE GENOMIC DNA]</scope>
    <source>
        <strain evidence="3">ATCC 49306 / DSM 6799 / DCB-1</strain>
    </source>
</reference>
<keyword evidence="1" id="KW-1133">Transmembrane helix</keyword>
<evidence type="ECO:0000313" key="3">
    <source>
        <dbReference type="Proteomes" id="UP000006055"/>
    </source>
</evidence>
<evidence type="ECO:0000256" key="1">
    <source>
        <dbReference type="SAM" id="Phobius"/>
    </source>
</evidence>
<protein>
    <submittedName>
        <fullName evidence="2">Uncharacterized protein</fullName>
    </submittedName>
</protein>
<dbReference type="eggNOG" id="ENOG5033BDA">
    <property type="taxonomic scope" value="Bacteria"/>
</dbReference>
<dbReference type="HOGENOM" id="CLU_2989316_0_0_7"/>
<proteinExistence type="predicted"/>
<organism evidence="2 3">
    <name type="scientific">Desulfomonile tiedjei (strain ATCC 49306 / DSM 6799 / DCB-1)</name>
    <dbReference type="NCBI Taxonomy" id="706587"/>
    <lineage>
        <taxon>Bacteria</taxon>
        <taxon>Pseudomonadati</taxon>
        <taxon>Thermodesulfobacteriota</taxon>
        <taxon>Desulfomonilia</taxon>
        <taxon>Desulfomonilales</taxon>
        <taxon>Desulfomonilaceae</taxon>
        <taxon>Desulfomonile</taxon>
    </lineage>
</organism>
<name>I4CCV7_DESTA</name>
<gene>
    <name evidence="2" type="ordered locus">Desti_4779</name>
</gene>
<accession>I4CCV7</accession>
<dbReference type="RefSeq" id="WP_014812506.1">
    <property type="nucleotide sequence ID" value="NC_018025.1"/>
</dbReference>
<dbReference type="Proteomes" id="UP000006055">
    <property type="component" value="Chromosome"/>
</dbReference>
<dbReference type="AlphaFoldDB" id="I4CCV7"/>
<feature type="transmembrane region" description="Helical" evidence="1">
    <location>
        <begin position="34"/>
        <end position="56"/>
    </location>
</feature>
<keyword evidence="3" id="KW-1185">Reference proteome</keyword>
<dbReference type="KEGG" id="dti:Desti_4779"/>